<feature type="region of interest" description="Disordered" evidence="1">
    <location>
        <begin position="410"/>
        <end position="432"/>
    </location>
</feature>
<keyword evidence="4" id="KW-1185">Reference proteome</keyword>
<proteinExistence type="predicted"/>
<keyword evidence="2" id="KW-0472">Membrane</keyword>
<evidence type="ECO:0000256" key="1">
    <source>
        <dbReference type="SAM" id="MobiDB-lite"/>
    </source>
</evidence>
<sequence>MIISSPACSPFVITCSEVNDRDRKSNTPSADCLFLNPPIHLRPTDVTLSTEQNQVGPTQLTGEVWFSHQLVRNWVGGRTIFVERGNHPEIQVIAQNHITFSCCSLCDVSPQDGGLLLTYHSPNRAAFSRSSSKFMTCSARFGGIDLLSNGPASVCHMLFVDCCRPHSEDEVSDPIRLADCSGREGLRVPEHGVFVVDILDGSISPNDDSRHPFPRLHIFDIPELGTQPALTTVNLDGWDGLKFGTEWNVVSPPIDFSRHSTRNQQSWFGTEPSFESDGRQCRNWSNQHRNRSFCPTVLCKCRKKFSAFSIYLNKETTAIQITFVGLNCPSSERCVVPLNNVLILPITFTTTPDTSNPDYIRYTLSGFAIPSPISFTTPAAPARLESVGIVSLNKEKTEAILCRHQARSRSHLPNHHSHPHLPNHHSRPHLPNHHSRRFSPIITLARISPIITLARLSPIITLARISPIITLARLSPIITLARISPIITLARISPIITLARLSPIITLARISPIITLARLSPIITLACLSPIITLACLSPIITLARLSPIITLARLSPIITLARISTRRFHTHLFTRSFVISSSPDEIHCNVT</sequence>
<name>A0ABQ9XLV9_9EUKA</name>
<dbReference type="EMBL" id="JARBJD010000104">
    <property type="protein sequence ID" value="KAK2952382.1"/>
    <property type="molecule type" value="Genomic_DNA"/>
</dbReference>
<dbReference type="Proteomes" id="UP001281761">
    <property type="component" value="Unassembled WGS sequence"/>
</dbReference>
<keyword evidence="2" id="KW-0812">Transmembrane</keyword>
<organism evidence="3 4">
    <name type="scientific">Blattamonas nauphoetae</name>
    <dbReference type="NCBI Taxonomy" id="2049346"/>
    <lineage>
        <taxon>Eukaryota</taxon>
        <taxon>Metamonada</taxon>
        <taxon>Preaxostyla</taxon>
        <taxon>Oxymonadida</taxon>
        <taxon>Blattamonas</taxon>
    </lineage>
</organism>
<protein>
    <submittedName>
        <fullName evidence="3">Uncharacterized protein</fullName>
    </submittedName>
</protein>
<evidence type="ECO:0000256" key="2">
    <source>
        <dbReference type="SAM" id="Phobius"/>
    </source>
</evidence>
<gene>
    <name evidence="3" type="ORF">BLNAU_12644</name>
</gene>
<accession>A0ABQ9XLV9</accession>
<evidence type="ECO:0000313" key="4">
    <source>
        <dbReference type="Proteomes" id="UP001281761"/>
    </source>
</evidence>
<evidence type="ECO:0000313" key="3">
    <source>
        <dbReference type="EMBL" id="KAK2952382.1"/>
    </source>
</evidence>
<comment type="caution">
    <text evidence="3">The sequence shown here is derived from an EMBL/GenBank/DDBJ whole genome shotgun (WGS) entry which is preliminary data.</text>
</comment>
<reference evidence="3 4" key="1">
    <citation type="journal article" date="2022" name="bioRxiv">
        <title>Genomics of Preaxostyla Flagellates Illuminates Evolutionary Transitions and the Path Towards Mitochondrial Loss.</title>
        <authorList>
            <person name="Novak L.V.F."/>
            <person name="Treitli S.C."/>
            <person name="Pyrih J."/>
            <person name="Halakuc P."/>
            <person name="Pipaliya S.V."/>
            <person name="Vacek V."/>
            <person name="Brzon O."/>
            <person name="Soukal P."/>
            <person name="Eme L."/>
            <person name="Dacks J.B."/>
            <person name="Karnkowska A."/>
            <person name="Elias M."/>
            <person name="Hampl V."/>
        </authorList>
    </citation>
    <scope>NUCLEOTIDE SEQUENCE [LARGE SCALE GENOMIC DNA]</scope>
    <source>
        <strain evidence="3">NAU3</strain>
        <tissue evidence="3">Gut</tissue>
    </source>
</reference>
<keyword evidence="2" id="KW-1133">Transmembrane helix</keyword>
<feature type="transmembrane region" description="Helical" evidence="2">
    <location>
        <begin position="522"/>
        <end position="544"/>
    </location>
</feature>